<dbReference type="SUPFAM" id="SSF51621">
    <property type="entry name" value="Phosphoenolpyruvate/pyruvate domain"/>
    <property type="match status" value="1"/>
</dbReference>
<evidence type="ECO:0000313" key="2">
    <source>
        <dbReference type="Proteomes" id="UP001199469"/>
    </source>
</evidence>
<dbReference type="EMBL" id="JAJNDB010000005">
    <property type="protein sequence ID" value="MCD2195966.1"/>
    <property type="molecule type" value="Genomic_DNA"/>
</dbReference>
<sequence>MTDHPGSRAARFRAMHDALFLMPNAWDAASARLLAEQAPAIGTSSAAAAAVLGLRDGERIGRSGALSAAAAVIAAADPTPVNVDLEAGFGDTPEAVADVVGEAIGLGAAGVNLEDTDPATGELRDAGLQAEIVAASAEAIARHDPDVVLNARTDVFWNGVGAPEDRPAHARARLEAYLGAGATCLFVPGFVPTTAESLAEVVGGWSVPVNLLAAASLGLSTDEVEGAGVRRISFGSSLYRAALAHAAGLVSAVADSGTFAALSSADALTYGRLSEVVAR</sequence>
<comment type="caution">
    <text evidence="1">The sequence shown here is derived from an EMBL/GenBank/DDBJ whole genome shotgun (WGS) entry which is preliminary data.</text>
</comment>
<dbReference type="Proteomes" id="UP001199469">
    <property type="component" value="Unassembled WGS sequence"/>
</dbReference>
<name>A0ABS8PCF2_9PSEU</name>
<proteinExistence type="predicted"/>
<keyword evidence="1" id="KW-0456">Lyase</keyword>
<dbReference type="InterPro" id="IPR040442">
    <property type="entry name" value="Pyrv_kinase-like_dom_sf"/>
</dbReference>
<gene>
    <name evidence="1" type="ORF">LQ327_21585</name>
</gene>
<dbReference type="InterPro" id="IPR039556">
    <property type="entry name" value="ICL/PEPM"/>
</dbReference>
<dbReference type="Pfam" id="PF13714">
    <property type="entry name" value="PEP_mutase"/>
    <property type="match status" value="1"/>
</dbReference>
<dbReference type="GO" id="GO:0016829">
    <property type="term" value="F:lyase activity"/>
    <property type="evidence" value="ECO:0007669"/>
    <property type="project" value="UniProtKB-KW"/>
</dbReference>
<dbReference type="Gene3D" id="3.20.20.60">
    <property type="entry name" value="Phosphoenolpyruvate-binding domains"/>
    <property type="match status" value="1"/>
</dbReference>
<keyword evidence="2" id="KW-1185">Reference proteome</keyword>
<dbReference type="InterPro" id="IPR015813">
    <property type="entry name" value="Pyrv/PenolPyrv_kinase-like_dom"/>
</dbReference>
<organism evidence="1 2">
    <name type="scientific">Actinomycetospora endophytica</name>
    <dbReference type="NCBI Taxonomy" id="2291215"/>
    <lineage>
        <taxon>Bacteria</taxon>
        <taxon>Bacillati</taxon>
        <taxon>Actinomycetota</taxon>
        <taxon>Actinomycetes</taxon>
        <taxon>Pseudonocardiales</taxon>
        <taxon>Pseudonocardiaceae</taxon>
        <taxon>Actinomycetospora</taxon>
    </lineage>
</organism>
<dbReference type="PANTHER" id="PTHR42905:SF16">
    <property type="entry name" value="CARBOXYPHOSPHONOENOLPYRUVATE PHOSPHONOMUTASE-LIKE PROTEIN (AFU_ORTHOLOGUE AFUA_5G07230)"/>
    <property type="match status" value="1"/>
</dbReference>
<dbReference type="CDD" id="cd00377">
    <property type="entry name" value="ICL_PEPM"/>
    <property type="match status" value="1"/>
</dbReference>
<dbReference type="RefSeq" id="WP_230737825.1">
    <property type="nucleotide sequence ID" value="NZ_JAJNDB010000005.1"/>
</dbReference>
<reference evidence="1 2" key="1">
    <citation type="submission" date="2021-11" db="EMBL/GenBank/DDBJ databases">
        <title>Draft genome sequence of Actinomycetospora sp. SF1 isolated from the rhizosphere soil.</title>
        <authorList>
            <person name="Duangmal K."/>
            <person name="Chantavorakit T."/>
        </authorList>
    </citation>
    <scope>NUCLEOTIDE SEQUENCE [LARGE SCALE GENOMIC DNA]</scope>
    <source>
        <strain evidence="1 2">TBRC 5722</strain>
    </source>
</reference>
<dbReference type="PANTHER" id="PTHR42905">
    <property type="entry name" value="PHOSPHOENOLPYRUVATE CARBOXYLASE"/>
    <property type="match status" value="1"/>
</dbReference>
<protein>
    <submittedName>
        <fullName evidence="1">Isocitrate lyase/phosphoenolpyruvate mutase family protein</fullName>
    </submittedName>
</protein>
<accession>A0ABS8PCF2</accession>
<evidence type="ECO:0000313" key="1">
    <source>
        <dbReference type="EMBL" id="MCD2195966.1"/>
    </source>
</evidence>